<sequence>MPHPQPQQAPPPRMRPHPPPPILRPARNIPFVPEISHKNDRKDVRKPRSRRRGRRAGIGNKGAPPGYNTPDISRSPSPTHVQPDALSTTPFNRDHYSDRHEVIFAHLERLERLERLKPPKTTTFPSEIPLITPPQTAATCNHNWPSASRTHEWPSTPTLSPTFCHTSRRPEYIGSHLPIPTINLPETKPFPLNTPDFGEIERSLPEAYNADYPHPLTVYASPGVNAATVSVSGYAPLLRVLQETDPRAAMGSILADCGNEHMTAPALLLTHGNKDGCGIPEKLWLQLSSCAGVKVPIGAVLSSVMAGRGMSPRFLQASSLAPTLYSEQNSSSPPPSRGINKTDAPESPLFSIFAKTQRIALSRTQSDMMNTLGNRETVHASQALYKRRATGSLPELRLVAKRKADLLSRDDDERSQLNSLVSPRHLESRETDEHLIRELLSACRATEACHQESPRKTGRLLPLQSRCIPLSFDTLSTVDEADDDSILIPNRHIKPIGAERYTGGKLPSLPVHHHSPSRTLEDSYNPRTPSRPISGRPSTAGSAGTMSSLVSPAGSFYQPITPTGAADVFGDVRYASRSSSSDEDFMLAANPTRPKMMNRTAQRIIHESPSTSGASTPRDDDKVSLVPSEAWLDPPVSTTTLDFSTGKSIWV</sequence>
<evidence type="ECO:0000256" key="1">
    <source>
        <dbReference type="SAM" id="MobiDB-lite"/>
    </source>
</evidence>
<protein>
    <submittedName>
        <fullName evidence="2">Uncharacterized protein</fullName>
    </submittedName>
</protein>
<keyword evidence="3" id="KW-1185">Reference proteome</keyword>
<feature type="region of interest" description="Disordered" evidence="1">
    <location>
        <begin position="325"/>
        <end position="344"/>
    </location>
</feature>
<name>A0AA48QVV9_9TREE</name>
<feature type="compositionally biased region" description="Polar residues" evidence="1">
    <location>
        <begin position="70"/>
        <end position="91"/>
    </location>
</feature>
<feature type="compositionally biased region" description="Pro residues" evidence="1">
    <location>
        <begin position="1"/>
        <end position="23"/>
    </location>
</feature>
<dbReference type="AlphaFoldDB" id="A0AA48QVV9"/>
<feature type="region of interest" description="Disordered" evidence="1">
    <location>
        <begin position="606"/>
        <end position="628"/>
    </location>
</feature>
<proteinExistence type="predicted"/>
<dbReference type="Proteomes" id="UP001233271">
    <property type="component" value="Chromosome 4"/>
</dbReference>
<evidence type="ECO:0000313" key="3">
    <source>
        <dbReference type="Proteomes" id="UP001233271"/>
    </source>
</evidence>
<organism evidence="2 3">
    <name type="scientific">Cutaneotrichosporon cavernicola</name>
    <dbReference type="NCBI Taxonomy" id="279322"/>
    <lineage>
        <taxon>Eukaryota</taxon>
        <taxon>Fungi</taxon>
        <taxon>Dikarya</taxon>
        <taxon>Basidiomycota</taxon>
        <taxon>Agaricomycotina</taxon>
        <taxon>Tremellomycetes</taxon>
        <taxon>Trichosporonales</taxon>
        <taxon>Trichosporonaceae</taxon>
        <taxon>Cutaneotrichosporon</taxon>
    </lineage>
</organism>
<evidence type="ECO:0000313" key="2">
    <source>
        <dbReference type="EMBL" id="BEI91755.1"/>
    </source>
</evidence>
<dbReference type="RefSeq" id="XP_060457020.1">
    <property type="nucleotide sequence ID" value="XM_060600425.1"/>
</dbReference>
<dbReference type="EMBL" id="AP028215">
    <property type="protein sequence ID" value="BEI91755.1"/>
    <property type="molecule type" value="Genomic_DNA"/>
</dbReference>
<gene>
    <name evidence="2" type="ORF">CcaverHIS019_0405750</name>
</gene>
<feature type="region of interest" description="Disordered" evidence="1">
    <location>
        <begin position="1"/>
        <end position="93"/>
    </location>
</feature>
<feature type="region of interest" description="Disordered" evidence="1">
    <location>
        <begin position="501"/>
        <end position="546"/>
    </location>
</feature>
<accession>A0AA48QVV9</accession>
<reference evidence="2" key="1">
    <citation type="journal article" date="2023" name="BMC Genomics">
        <title>Chromosome-level genome assemblies of Cutaneotrichosporon spp. (Trichosporonales, Basidiomycota) reveal imbalanced evolution between nucleotide sequences and chromosome synteny.</title>
        <authorList>
            <person name="Kobayashi Y."/>
            <person name="Kayamori A."/>
            <person name="Aoki K."/>
            <person name="Shiwa Y."/>
            <person name="Matsutani M."/>
            <person name="Fujita N."/>
            <person name="Sugita T."/>
            <person name="Iwasaki W."/>
            <person name="Tanaka N."/>
            <person name="Takashima M."/>
        </authorList>
    </citation>
    <scope>NUCLEOTIDE SEQUENCE</scope>
    <source>
        <strain evidence="2">HIS019</strain>
    </source>
</reference>
<feature type="compositionally biased region" description="Basic residues" evidence="1">
    <location>
        <begin position="44"/>
        <end position="55"/>
    </location>
</feature>
<dbReference type="KEGG" id="ccac:CcaHIS019_0405750"/>
<dbReference type="GeneID" id="85495625"/>
<feature type="compositionally biased region" description="Polar residues" evidence="1">
    <location>
        <begin position="536"/>
        <end position="546"/>
    </location>
</feature>